<keyword evidence="1" id="KW-1133">Transmembrane helix</keyword>
<protein>
    <submittedName>
        <fullName evidence="2">Uncharacterized protein</fullName>
    </submittedName>
</protein>
<evidence type="ECO:0000313" key="3">
    <source>
        <dbReference type="Proteomes" id="UP000075816"/>
    </source>
</evidence>
<keyword evidence="1" id="KW-0812">Transmembrane</keyword>
<dbReference type="Proteomes" id="UP000075816">
    <property type="component" value="Unassembled WGS sequence"/>
</dbReference>
<gene>
    <name evidence="2" type="ORF">A2J07_10850</name>
</gene>
<keyword evidence="1" id="KW-0472">Membrane</keyword>
<name>A0A162IQX7_9FUSO</name>
<dbReference type="EMBL" id="LVEA01000035">
    <property type="protein sequence ID" value="KYL03999.1"/>
    <property type="molecule type" value="Genomic_DNA"/>
</dbReference>
<feature type="transmembrane region" description="Helical" evidence="1">
    <location>
        <begin position="7"/>
        <end position="25"/>
    </location>
</feature>
<evidence type="ECO:0000256" key="1">
    <source>
        <dbReference type="SAM" id="Phobius"/>
    </source>
</evidence>
<reference evidence="2 3" key="1">
    <citation type="submission" date="2016-03" db="EMBL/GenBank/DDBJ databases">
        <title>Comparative genomics of human isolates of Fusobacterium necrophorum.</title>
        <authorList>
            <person name="Jensen A."/>
            <person name="Bank S."/>
            <person name="Andersen P.S."/>
            <person name="Kristensen L.H."/>
            <person name="Prag J."/>
        </authorList>
    </citation>
    <scope>NUCLEOTIDE SEQUENCE [LARGE SCALE GENOMIC DNA]</scope>
    <source>
        <strain evidence="2 3">LS_1264</strain>
    </source>
</reference>
<dbReference type="KEGG" id="fnf:BSQ88_10155"/>
<evidence type="ECO:0000313" key="2">
    <source>
        <dbReference type="EMBL" id="KYL03999.1"/>
    </source>
</evidence>
<sequence length="197" mass="24118">MKKSQEIRGIIILGVSICITYFFTWKNLKEYREYLNQREEYLQKKIVKTKRYDEMQHQLKIMEASIPKIKEEKQQENSFIHVLEFEILLYKLLEKYQLKLHALGRIQKEDDRRTISGTIQGRIYDILLFLEEIENYPKLISLSEQYWKLEKYKYQEGILDCNFMFHVKEGEYDFSNIINHKKISRTSFVYFSEKERE</sequence>
<dbReference type="AlphaFoldDB" id="A0A162IQX7"/>
<proteinExistence type="predicted"/>
<dbReference type="RefSeq" id="WP_035907665.1">
    <property type="nucleotide sequence ID" value="NZ_CAXOUM010000014.1"/>
</dbReference>
<comment type="caution">
    <text evidence="2">The sequence shown here is derived from an EMBL/GenBank/DDBJ whole genome shotgun (WGS) entry which is preliminary data.</text>
</comment>
<dbReference type="eggNOG" id="ENOG5033XU7">
    <property type="taxonomic scope" value="Bacteria"/>
</dbReference>
<accession>A0A162IQX7</accession>
<organism evidence="2 3">
    <name type="scientific">Fusobacterium necrophorum subsp. funduliforme</name>
    <dbReference type="NCBI Taxonomy" id="143387"/>
    <lineage>
        <taxon>Bacteria</taxon>
        <taxon>Fusobacteriati</taxon>
        <taxon>Fusobacteriota</taxon>
        <taxon>Fusobacteriia</taxon>
        <taxon>Fusobacteriales</taxon>
        <taxon>Fusobacteriaceae</taxon>
        <taxon>Fusobacterium</taxon>
    </lineage>
</organism>